<organism evidence="1 2">
    <name type="scientific">Funneliformis mosseae</name>
    <name type="common">Endomycorrhizal fungus</name>
    <name type="synonym">Glomus mosseae</name>
    <dbReference type="NCBI Taxonomy" id="27381"/>
    <lineage>
        <taxon>Eukaryota</taxon>
        <taxon>Fungi</taxon>
        <taxon>Fungi incertae sedis</taxon>
        <taxon>Mucoromycota</taxon>
        <taxon>Glomeromycotina</taxon>
        <taxon>Glomeromycetes</taxon>
        <taxon>Glomerales</taxon>
        <taxon>Glomeraceae</taxon>
        <taxon>Funneliformis</taxon>
    </lineage>
</organism>
<dbReference type="Proteomes" id="UP000789375">
    <property type="component" value="Unassembled WGS sequence"/>
</dbReference>
<dbReference type="EMBL" id="CAJVPP010009826">
    <property type="protein sequence ID" value="CAG8707187.1"/>
    <property type="molecule type" value="Genomic_DNA"/>
</dbReference>
<feature type="non-terminal residue" evidence="1">
    <location>
        <position position="166"/>
    </location>
</feature>
<keyword evidence="2" id="KW-1185">Reference proteome</keyword>
<evidence type="ECO:0000313" key="1">
    <source>
        <dbReference type="EMBL" id="CAG8707187.1"/>
    </source>
</evidence>
<protein>
    <submittedName>
        <fullName evidence="1">14376_t:CDS:1</fullName>
    </submittedName>
</protein>
<sequence length="166" mass="19196">FSKAITALGRESQTVIANRHAKLEKDQKQNTRICINVIYVKEFSHKEEILHNIIIDSIHIMNIKLDIRSAIQNSKSFRSSNNNLDINAEENKIIRTNNFSLSGDQNSSSQISHFENDKRIKDNVIKLSKNSDKSESSFRNIEDFYNGSYITILDDLSRNYKQETIM</sequence>
<accession>A0A9N9HUJ9</accession>
<dbReference type="AlphaFoldDB" id="A0A9N9HUJ9"/>
<comment type="caution">
    <text evidence="1">The sequence shown here is derived from an EMBL/GenBank/DDBJ whole genome shotgun (WGS) entry which is preliminary data.</text>
</comment>
<reference evidence="1" key="1">
    <citation type="submission" date="2021-06" db="EMBL/GenBank/DDBJ databases">
        <authorList>
            <person name="Kallberg Y."/>
            <person name="Tangrot J."/>
            <person name="Rosling A."/>
        </authorList>
    </citation>
    <scope>NUCLEOTIDE SEQUENCE</scope>
    <source>
        <strain evidence="1">87-6 pot B 2015</strain>
    </source>
</reference>
<proteinExistence type="predicted"/>
<gene>
    <name evidence="1" type="ORF">FMOSSE_LOCUS14092</name>
</gene>
<name>A0A9N9HUJ9_FUNMO</name>
<evidence type="ECO:0000313" key="2">
    <source>
        <dbReference type="Proteomes" id="UP000789375"/>
    </source>
</evidence>